<proteinExistence type="predicted"/>
<dbReference type="Gene3D" id="3.40.50.1820">
    <property type="entry name" value="alpha/beta hydrolase"/>
    <property type="match status" value="1"/>
</dbReference>
<protein>
    <recommendedName>
        <fullName evidence="1">AB hydrolase-1 domain-containing protein</fullName>
    </recommendedName>
</protein>
<organism evidence="2 3">
    <name type="scientific">Fusobacterium vincentii 4_1_13</name>
    <dbReference type="NCBI Taxonomy" id="469606"/>
    <lineage>
        <taxon>Bacteria</taxon>
        <taxon>Fusobacteriati</taxon>
        <taxon>Fusobacteriota</taxon>
        <taxon>Fusobacteriia</taxon>
        <taxon>Fusobacteriales</taxon>
        <taxon>Fusobacteriaceae</taxon>
        <taxon>Fusobacterium</taxon>
    </lineage>
</organism>
<dbReference type="RefSeq" id="WP_008802719.1">
    <property type="nucleotide sequence ID" value="NZ_KQ235735.1"/>
</dbReference>
<dbReference type="eggNOG" id="COG0596">
    <property type="taxonomic scope" value="Bacteria"/>
</dbReference>
<evidence type="ECO:0000313" key="3">
    <source>
        <dbReference type="Proteomes" id="UP000004925"/>
    </source>
</evidence>
<sequence length="260" mass="30156">MKFSFQEKGTGETIVLIHSYLWDSEMWREQIDLLSKKYHCLAIDLPSHGKENFDLKKGYSLSDLVKDVVDFIDEKGIKEFHYIGLSVGGMLAPYLYELKKDSMKSIIMMDSYSGEEGIEKHTLYFKLLDMIEEYKTIPQPMAVQIANMFFAKNNCNVENRNYFNFLNRLQNFDKTNIKNIVTLGRAIFGRDNKLDVIPKISCPLYFIVGNEDEPRPPKESLEMSKLNKNSKYIVVENAGHISNLDNAKFVNKIFSEIFKL</sequence>
<dbReference type="PANTHER" id="PTHR43798">
    <property type="entry name" value="MONOACYLGLYCEROL LIPASE"/>
    <property type="match status" value="1"/>
</dbReference>
<dbReference type="EMBL" id="ACDE02000012">
    <property type="protein sequence ID" value="EEO39855.1"/>
    <property type="molecule type" value="Genomic_DNA"/>
</dbReference>
<evidence type="ECO:0000259" key="1">
    <source>
        <dbReference type="Pfam" id="PF00561"/>
    </source>
</evidence>
<dbReference type="Pfam" id="PF00561">
    <property type="entry name" value="Abhydrolase_1"/>
    <property type="match status" value="1"/>
</dbReference>
<reference evidence="2 3" key="1">
    <citation type="submission" date="2011-10" db="EMBL/GenBank/DDBJ databases">
        <title>The Genome Sequence of Fusobacterium sp. 4_1_13.</title>
        <authorList>
            <consortium name="The Broad Institute Genome Sequencing Platform"/>
            <person name="Earl A."/>
            <person name="Ward D."/>
            <person name="Feldgarden M."/>
            <person name="Gevers D."/>
            <person name="Strauss J."/>
            <person name="Ambrose C."/>
            <person name="Allen-Vercoe E."/>
            <person name="Young S.K."/>
            <person name="Zeng Q."/>
            <person name="Gargeya S."/>
            <person name="Fitzgerald M."/>
            <person name="Haas B."/>
            <person name="Abouelleil A."/>
            <person name="Alvarado L."/>
            <person name="Arachchi H.M."/>
            <person name="Berlin A."/>
            <person name="Brown A."/>
            <person name="Chapman S.B."/>
            <person name="Chen Z."/>
            <person name="Dunbar C."/>
            <person name="Freedman E."/>
            <person name="Gearin G."/>
            <person name="Goldberg J."/>
            <person name="Griggs A."/>
            <person name="Gujja S."/>
            <person name="Heiman D."/>
            <person name="Howarth C."/>
            <person name="Larson L."/>
            <person name="Lui A."/>
            <person name="MacDonald P.J."/>
            <person name="Montmayeur A."/>
            <person name="Murphy C."/>
            <person name="Neiman D."/>
            <person name="Pearson M."/>
            <person name="Priest M."/>
            <person name="Roberts A."/>
            <person name="Saif S."/>
            <person name="Shea T."/>
            <person name="Shenoy N."/>
            <person name="Sisk P."/>
            <person name="Stolte C."/>
            <person name="Sykes S."/>
            <person name="Wortman J."/>
            <person name="Nusbaum C."/>
            <person name="Birren B."/>
        </authorList>
    </citation>
    <scope>NUCLEOTIDE SEQUENCE [LARGE SCALE GENOMIC DNA]</scope>
    <source>
        <strain evidence="2 3">4_1_13</strain>
    </source>
</reference>
<dbReference type="InterPro" id="IPR029058">
    <property type="entry name" value="AB_hydrolase_fold"/>
</dbReference>
<dbReference type="InterPro" id="IPR050266">
    <property type="entry name" value="AB_hydrolase_sf"/>
</dbReference>
<dbReference type="InterPro" id="IPR000073">
    <property type="entry name" value="AB_hydrolase_1"/>
</dbReference>
<dbReference type="AlphaFoldDB" id="A0A0M1VT88"/>
<gene>
    <name evidence="2" type="ORF">FSCG_00568</name>
</gene>
<feature type="domain" description="AB hydrolase-1" evidence="1">
    <location>
        <begin position="13"/>
        <end position="246"/>
    </location>
</feature>
<dbReference type="SUPFAM" id="SSF53474">
    <property type="entry name" value="alpha/beta-Hydrolases"/>
    <property type="match status" value="1"/>
</dbReference>
<dbReference type="PANTHER" id="PTHR43798:SF29">
    <property type="entry name" value="AB HYDROLASE-1 DOMAIN-CONTAINING PROTEIN"/>
    <property type="match status" value="1"/>
</dbReference>
<evidence type="ECO:0000313" key="2">
    <source>
        <dbReference type="EMBL" id="EEO39855.1"/>
    </source>
</evidence>
<accession>A0A0M1VT88</accession>
<dbReference type="HOGENOM" id="CLU_020336_50_1_0"/>
<name>A0A0M1VT88_FUSVC</name>
<comment type="caution">
    <text evidence="2">The sequence shown here is derived from an EMBL/GenBank/DDBJ whole genome shotgun (WGS) entry which is preliminary data.</text>
</comment>
<dbReference type="Proteomes" id="UP000004925">
    <property type="component" value="Unassembled WGS sequence"/>
</dbReference>